<dbReference type="Proteomes" id="UP000018888">
    <property type="component" value="Unassembled WGS sequence"/>
</dbReference>
<evidence type="ECO:0000313" key="2">
    <source>
        <dbReference type="EMBL" id="POG77471.1"/>
    </source>
</evidence>
<keyword evidence="3" id="KW-1185">Reference proteome</keyword>
<organism evidence="2 3">
    <name type="scientific">Rhizophagus irregularis (strain DAOM 181602 / DAOM 197198 / MUCL 43194)</name>
    <name type="common">Arbuscular mycorrhizal fungus</name>
    <name type="synonym">Glomus intraradices</name>
    <dbReference type="NCBI Taxonomy" id="747089"/>
    <lineage>
        <taxon>Eukaryota</taxon>
        <taxon>Fungi</taxon>
        <taxon>Fungi incertae sedis</taxon>
        <taxon>Mucoromycota</taxon>
        <taxon>Glomeromycotina</taxon>
        <taxon>Glomeromycetes</taxon>
        <taxon>Glomerales</taxon>
        <taxon>Glomeraceae</taxon>
        <taxon>Rhizophagus</taxon>
    </lineage>
</organism>
<feature type="compositionally biased region" description="Basic and acidic residues" evidence="1">
    <location>
        <begin position="8"/>
        <end position="23"/>
    </location>
</feature>
<dbReference type="EMBL" id="AUPC02000040">
    <property type="protein sequence ID" value="POG77471.1"/>
    <property type="molecule type" value="Genomic_DNA"/>
</dbReference>
<name>A0A2P4QIK5_RHIID</name>
<reference evidence="2 3" key="2">
    <citation type="journal article" date="2018" name="New Phytol.">
        <title>High intraspecific genome diversity in the model arbuscular mycorrhizal symbiont Rhizophagus irregularis.</title>
        <authorList>
            <person name="Chen E.C.H."/>
            <person name="Morin E."/>
            <person name="Beaudet D."/>
            <person name="Noel J."/>
            <person name="Yildirir G."/>
            <person name="Ndikumana S."/>
            <person name="Charron P."/>
            <person name="St-Onge C."/>
            <person name="Giorgi J."/>
            <person name="Kruger M."/>
            <person name="Marton T."/>
            <person name="Ropars J."/>
            <person name="Grigoriev I.V."/>
            <person name="Hainaut M."/>
            <person name="Henrissat B."/>
            <person name="Roux C."/>
            <person name="Martin F."/>
            <person name="Corradi N."/>
        </authorList>
    </citation>
    <scope>NUCLEOTIDE SEQUENCE [LARGE SCALE GENOMIC DNA]</scope>
    <source>
        <strain evidence="2 3">DAOM 197198</strain>
    </source>
</reference>
<evidence type="ECO:0000313" key="3">
    <source>
        <dbReference type="Proteomes" id="UP000018888"/>
    </source>
</evidence>
<dbReference type="VEuPathDB" id="FungiDB:RhiirFUN_015031"/>
<feature type="region of interest" description="Disordered" evidence="1">
    <location>
        <begin position="1"/>
        <end position="40"/>
    </location>
</feature>
<proteinExistence type="predicted"/>
<protein>
    <submittedName>
        <fullName evidence="2">Uncharacterized protein</fullName>
    </submittedName>
</protein>
<reference evidence="2 3" key="1">
    <citation type="journal article" date="2013" name="Proc. Natl. Acad. Sci. U.S.A.">
        <title>Genome of an arbuscular mycorrhizal fungus provides insight into the oldest plant symbiosis.</title>
        <authorList>
            <person name="Tisserant E."/>
            <person name="Malbreil M."/>
            <person name="Kuo A."/>
            <person name="Kohler A."/>
            <person name="Symeonidi A."/>
            <person name="Balestrini R."/>
            <person name="Charron P."/>
            <person name="Duensing N."/>
            <person name="Frei Dit Frey N."/>
            <person name="Gianinazzi-Pearson V."/>
            <person name="Gilbert L.B."/>
            <person name="Handa Y."/>
            <person name="Herr J.R."/>
            <person name="Hijri M."/>
            <person name="Koul R."/>
            <person name="Kawaguchi M."/>
            <person name="Krajinski F."/>
            <person name="Lammers P.J."/>
            <person name="Masclaux F.G."/>
            <person name="Murat C."/>
            <person name="Morin E."/>
            <person name="Ndikumana S."/>
            <person name="Pagni M."/>
            <person name="Petitpierre D."/>
            <person name="Requena N."/>
            <person name="Rosikiewicz P."/>
            <person name="Riley R."/>
            <person name="Saito K."/>
            <person name="San Clemente H."/>
            <person name="Shapiro H."/>
            <person name="van Tuinen D."/>
            <person name="Becard G."/>
            <person name="Bonfante P."/>
            <person name="Paszkowski U."/>
            <person name="Shachar-Hill Y.Y."/>
            <person name="Tuskan G.A."/>
            <person name="Young P.W."/>
            <person name="Sanders I.R."/>
            <person name="Henrissat B."/>
            <person name="Rensing S.A."/>
            <person name="Grigoriev I.V."/>
            <person name="Corradi N."/>
            <person name="Roux C."/>
            <person name="Martin F."/>
        </authorList>
    </citation>
    <scope>NUCLEOTIDE SEQUENCE [LARGE SCALE GENOMIC DNA]</scope>
    <source>
        <strain evidence="2 3">DAOM 197198</strain>
    </source>
</reference>
<accession>A0A2P4QIK5</accession>
<feature type="compositionally biased region" description="Basic and acidic residues" evidence="1">
    <location>
        <begin position="67"/>
        <end position="89"/>
    </location>
</feature>
<gene>
    <name evidence="2" type="ORF">GLOIN_2v1547003</name>
</gene>
<sequence length="89" mass="10415">MEVNESVSLKERKKLIERQETNKSEPSPSQPIARKQTAKHSIYFDKIPYTPTKKLKVQNENATSQHVKQDIQQEKDNHTNNDELDHMDV</sequence>
<comment type="caution">
    <text evidence="2">The sequence shown here is derived from an EMBL/GenBank/DDBJ whole genome shotgun (WGS) entry which is preliminary data.</text>
</comment>
<dbReference type="AlphaFoldDB" id="A0A2P4QIK5"/>
<evidence type="ECO:0000256" key="1">
    <source>
        <dbReference type="SAM" id="MobiDB-lite"/>
    </source>
</evidence>
<feature type="region of interest" description="Disordered" evidence="1">
    <location>
        <begin position="54"/>
        <end position="89"/>
    </location>
</feature>
<feature type="non-terminal residue" evidence="2">
    <location>
        <position position="89"/>
    </location>
</feature>